<organism evidence="6 7">
    <name type="scientific">Mucilaginibacter mallensis</name>
    <dbReference type="NCBI Taxonomy" id="652787"/>
    <lineage>
        <taxon>Bacteria</taxon>
        <taxon>Pseudomonadati</taxon>
        <taxon>Bacteroidota</taxon>
        <taxon>Sphingobacteriia</taxon>
        <taxon>Sphingobacteriales</taxon>
        <taxon>Sphingobacteriaceae</taxon>
        <taxon>Mucilaginibacter</taxon>
    </lineage>
</organism>
<dbReference type="PROSITE" id="PS00194">
    <property type="entry name" value="THIOREDOXIN_1"/>
    <property type="match status" value="1"/>
</dbReference>
<keyword evidence="2" id="KW-0201">Cytochrome c-type biogenesis</keyword>
<dbReference type="InterPro" id="IPR013766">
    <property type="entry name" value="Thioredoxin_domain"/>
</dbReference>
<dbReference type="InterPro" id="IPR025380">
    <property type="entry name" value="DUF4369"/>
</dbReference>
<dbReference type="AlphaFoldDB" id="A0A1H1RBW0"/>
<dbReference type="InterPro" id="IPR050553">
    <property type="entry name" value="Thioredoxin_ResA/DsbE_sf"/>
</dbReference>
<dbReference type="PANTHER" id="PTHR42852:SF6">
    <property type="entry name" value="THIOL:DISULFIDE INTERCHANGE PROTEIN DSBE"/>
    <property type="match status" value="1"/>
</dbReference>
<dbReference type="SUPFAM" id="SSF52833">
    <property type="entry name" value="Thioredoxin-like"/>
    <property type="match status" value="1"/>
</dbReference>
<dbReference type="Proteomes" id="UP000199679">
    <property type="component" value="Chromosome I"/>
</dbReference>
<dbReference type="PROSITE" id="PS51257">
    <property type="entry name" value="PROKAR_LIPOPROTEIN"/>
    <property type="match status" value="1"/>
</dbReference>
<evidence type="ECO:0000256" key="2">
    <source>
        <dbReference type="ARBA" id="ARBA00022748"/>
    </source>
</evidence>
<accession>A0A1H1RBW0</accession>
<dbReference type="Gene3D" id="3.40.30.10">
    <property type="entry name" value="Glutaredoxin"/>
    <property type="match status" value="1"/>
</dbReference>
<keyword evidence="3" id="KW-1015">Disulfide bond</keyword>
<dbReference type="RefSeq" id="WP_091369864.1">
    <property type="nucleotide sequence ID" value="NZ_LT629740.1"/>
</dbReference>
<feature type="domain" description="Thioredoxin" evidence="5">
    <location>
        <begin position="226"/>
        <end position="369"/>
    </location>
</feature>
<evidence type="ECO:0000256" key="4">
    <source>
        <dbReference type="ARBA" id="ARBA00023284"/>
    </source>
</evidence>
<protein>
    <submittedName>
        <fullName evidence="6">Thiol-disulfide isomerase or thioredoxin</fullName>
    </submittedName>
</protein>
<sequence length="369" mass="42579">MSHFRYIKYSYYLLVLILLISCKQKDNTITIKGNIKGLNAKWVYLYECFRINPKPVDSARVIDNKFEFNFHPDTTFQPYAGYIAYRTKPAYKGMLGIINPITSTSKKLDLYASLYIEPGVINLTGDLTKSNGITLTGGEQNDFYFRNNDLPFIYISKDPTKKRLQISKLIKLIKDNPNAYYAMFALGNLKFYLSNNELKSIYDEFDDEVKKAYNGRKINEFLNTRPDENALKPNAFLTDTNKKQIGLIDTAKKLNMIVFWASWCGPCKEEIPSLKKIAAEFKDPNFRMVSVSIDKDKKKWKQTVANQNMAWQQLVIENTDLERLTAQYNLNSIPQIYFIDNNRRMISHIGGYSLTNEAVIEKTIAAALK</sequence>
<keyword evidence="6" id="KW-0413">Isomerase</keyword>
<dbReference type="EMBL" id="LT629740">
    <property type="protein sequence ID" value="SDS33277.1"/>
    <property type="molecule type" value="Genomic_DNA"/>
</dbReference>
<dbReference type="GO" id="GO:0017004">
    <property type="term" value="P:cytochrome complex assembly"/>
    <property type="evidence" value="ECO:0007669"/>
    <property type="project" value="UniProtKB-KW"/>
</dbReference>
<evidence type="ECO:0000256" key="3">
    <source>
        <dbReference type="ARBA" id="ARBA00023157"/>
    </source>
</evidence>
<name>A0A1H1RBW0_MUCMA</name>
<dbReference type="PROSITE" id="PS51352">
    <property type="entry name" value="THIOREDOXIN_2"/>
    <property type="match status" value="1"/>
</dbReference>
<dbReference type="Pfam" id="PF14289">
    <property type="entry name" value="DUF4369"/>
    <property type="match status" value="1"/>
</dbReference>
<dbReference type="PANTHER" id="PTHR42852">
    <property type="entry name" value="THIOL:DISULFIDE INTERCHANGE PROTEIN DSBE"/>
    <property type="match status" value="1"/>
</dbReference>
<keyword evidence="4" id="KW-0676">Redox-active center</keyword>
<dbReference type="InterPro" id="IPR017937">
    <property type="entry name" value="Thioredoxin_CS"/>
</dbReference>
<gene>
    <name evidence="6" type="ORF">SAMN05216490_0965</name>
</gene>
<dbReference type="GO" id="GO:0030313">
    <property type="term" value="C:cell envelope"/>
    <property type="evidence" value="ECO:0007669"/>
    <property type="project" value="UniProtKB-SubCell"/>
</dbReference>
<evidence type="ECO:0000313" key="6">
    <source>
        <dbReference type="EMBL" id="SDS33277.1"/>
    </source>
</evidence>
<proteinExistence type="predicted"/>
<evidence type="ECO:0000313" key="7">
    <source>
        <dbReference type="Proteomes" id="UP000199679"/>
    </source>
</evidence>
<dbReference type="CDD" id="cd02966">
    <property type="entry name" value="TlpA_like_family"/>
    <property type="match status" value="1"/>
</dbReference>
<dbReference type="Pfam" id="PF13905">
    <property type="entry name" value="Thioredoxin_8"/>
    <property type="match status" value="1"/>
</dbReference>
<dbReference type="OrthoDB" id="6399635at2"/>
<reference evidence="6 7" key="1">
    <citation type="submission" date="2016-10" db="EMBL/GenBank/DDBJ databases">
        <authorList>
            <person name="de Groot N.N."/>
        </authorList>
    </citation>
    <scope>NUCLEOTIDE SEQUENCE [LARGE SCALE GENOMIC DNA]</scope>
    <source>
        <strain evidence="6 7">MP1X4</strain>
    </source>
</reference>
<evidence type="ECO:0000259" key="5">
    <source>
        <dbReference type="PROSITE" id="PS51352"/>
    </source>
</evidence>
<dbReference type="GO" id="GO:0016853">
    <property type="term" value="F:isomerase activity"/>
    <property type="evidence" value="ECO:0007669"/>
    <property type="project" value="UniProtKB-KW"/>
</dbReference>
<dbReference type="STRING" id="652787.SAMN05216490_0965"/>
<comment type="subcellular location">
    <subcellularLocation>
        <location evidence="1">Cell envelope</location>
    </subcellularLocation>
</comment>
<keyword evidence="7" id="KW-1185">Reference proteome</keyword>
<evidence type="ECO:0000256" key="1">
    <source>
        <dbReference type="ARBA" id="ARBA00004196"/>
    </source>
</evidence>
<dbReference type="InterPro" id="IPR012336">
    <property type="entry name" value="Thioredoxin-like_fold"/>
</dbReference>
<dbReference type="InterPro" id="IPR036249">
    <property type="entry name" value="Thioredoxin-like_sf"/>
</dbReference>